<dbReference type="Gene3D" id="1.10.30.10">
    <property type="entry name" value="High mobility group box domain"/>
    <property type="match status" value="1"/>
</dbReference>
<evidence type="ECO:0000313" key="3">
    <source>
        <dbReference type="EMBL" id="KAH7229948.1"/>
    </source>
</evidence>
<comment type="caution">
    <text evidence="3">The sequence shown here is derived from an EMBL/GenBank/DDBJ whole genome shotgun (WGS) entry which is preliminary data.</text>
</comment>
<dbReference type="Pfam" id="PF00505">
    <property type="entry name" value="HMG_box"/>
    <property type="match status" value="1"/>
</dbReference>
<dbReference type="GO" id="GO:0005634">
    <property type="term" value="C:nucleus"/>
    <property type="evidence" value="ECO:0007669"/>
    <property type="project" value="UniProtKB-UniRule"/>
</dbReference>
<evidence type="ECO:0000259" key="2">
    <source>
        <dbReference type="PROSITE" id="PS50118"/>
    </source>
</evidence>
<dbReference type="PROSITE" id="PS50118">
    <property type="entry name" value="HMG_BOX_2"/>
    <property type="match status" value="1"/>
</dbReference>
<gene>
    <name evidence="3" type="ORF">B0J15DRAFT_411096</name>
</gene>
<protein>
    <recommendedName>
        <fullName evidence="2">HMG box domain-containing protein</fullName>
    </recommendedName>
</protein>
<dbReference type="OrthoDB" id="2307332at2759"/>
<evidence type="ECO:0000313" key="4">
    <source>
        <dbReference type="Proteomes" id="UP000736672"/>
    </source>
</evidence>
<dbReference type="Proteomes" id="UP000736672">
    <property type="component" value="Unassembled WGS sequence"/>
</dbReference>
<evidence type="ECO:0000256" key="1">
    <source>
        <dbReference type="PROSITE-ProRule" id="PRU00267"/>
    </source>
</evidence>
<keyword evidence="1" id="KW-0238">DNA-binding</keyword>
<sequence>LESALQPNALEDDCDSSFAYTDSAWTYGFGEDWILFPDSAGPSEQDGDLAAIGPHPCDTVHALSFLGASDKSMQNIEKYVQRNSIERRSEARDGKIKRPLNAFMLYRMAFRDVAERLYITKDQQRVSKICGESWLQETKELRTWFRLQALTEKENYRKAWQVSEGEISIEPTTNE</sequence>
<dbReference type="GO" id="GO:0003677">
    <property type="term" value="F:DNA binding"/>
    <property type="evidence" value="ECO:0007669"/>
    <property type="project" value="UniProtKB-UniRule"/>
</dbReference>
<feature type="domain" description="HMG box" evidence="2">
    <location>
        <begin position="96"/>
        <end position="164"/>
    </location>
</feature>
<dbReference type="InterPro" id="IPR009071">
    <property type="entry name" value="HMG_box_dom"/>
</dbReference>
<keyword evidence="4" id="KW-1185">Reference proteome</keyword>
<dbReference type="EMBL" id="JAGTJS010000042">
    <property type="protein sequence ID" value="KAH7229948.1"/>
    <property type="molecule type" value="Genomic_DNA"/>
</dbReference>
<reference evidence="3" key="1">
    <citation type="journal article" date="2021" name="Nat. Commun.">
        <title>Genetic determinants of endophytism in the Arabidopsis root mycobiome.</title>
        <authorList>
            <person name="Mesny F."/>
            <person name="Miyauchi S."/>
            <person name="Thiergart T."/>
            <person name="Pickel B."/>
            <person name="Atanasova L."/>
            <person name="Karlsson M."/>
            <person name="Huettel B."/>
            <person name="Barry K.W."/>
            <person name="Haridas S."/>
            <person name="Chen C."/>
            <person name="Bauer D."/>
            <person name="Andreopoulos W."/>
            <person name="Pangilinan J."/>
            <person name="LaButti K."/>
            <person name="Riley R."/>
            <person name="Lipzen A."/>
            <person name="Clum A."/>
            <person name="Drula E."/>
            <person name="Henrissat B."/>
            <person name="Kohler A."/>
            <person name="Grigoriev I.V."/>
            <person name="Martin F.M."/>
            <person name="Hacquard S."/>
        </authorList>
    </citation>
    <scope>NUCLEOTIDE SEQUENCE</scope>
    <source>
        <strain evidence="3">FSSC 5 MPI-SDFR-AT-0091</strain>
    </source>
</reference>
<name>A0A9P9JM81_FUSSL</name>
<dbReference type="AlphaFoldDB" id="A0A9P9JM81"/>
<feature type="DNA-binding region" description="HMG box" evidence="1">
    <location>
        <begin position="96"/>
        <end position="164"/>
    </location>
</feature>
<accession>A0A9P9JM81</accession>
<dbReference type="SUPFAM" id="SSF47095">
    <property type="entry name" value="HMG-box"/>
    <property type="match status" value="1"/>
</dbReference>
<keyword evidence="1" id="KW-0539">Nucleus</keyword>
<dbReference type="InterPro" id="IPR036910">
    <property type="entry name" value="HMG_box_dom_sf"/>
</dbReference>
<proteinExistence type="predicted"/>
<feature type="non-terminal residue" evidence="3">
    <location>
        <position position="1"/>
    </location>
</feature>
<organism evidence="3 4">
    <name type="scientific">Fusarium solani</name>
    <name type="common">Filamentous fungus</name>
    <dbReference type="NCBI Taxonomy" id="169388"/>
    <lineage>
        <taxon>Eukaryota</taxon>
        <taxon>Fungi</taxon>
        <taxon>Dikarya</taxon>
        <taxon>Ascomycota</taxon>
        <taxon>Pezizomycotina</taxon>
        <taxon>Sordariomycetes</taxon>
        <taxon>Hypocreomycetidae</taxon>
        <taxon>Hypocreales</taxon>
        <taxon>Nectriaceae</taxon>
        <taxon>Fusarium</taxon>
        <taxon>Fusarium solani species complex</taxon>
    </lineage>
</organism>